<dbReference type="Proteomes" id="UP000199074">
    <property type="component" value="Unassembled WGS sequence"/>
</dbReference>
<keyword evidence="3" id="KW-0472">Membrane</keyword>
<organism evidence="5 6">
    <name type="scientific">Devosia crocina</name>
    <dbReference type="NCBI Taxonomy" id="429728"/>
    <lineage>
        <taxon>Bacteria</taxon>
        <taxon>Pseudomonadati</taxon>
        <taxon>Pseudomonadota</taxon>
        <taxon>Alphaproteobacteria</taxon>
        <taxon>Hyphomicrobiales</taxon>
        <taxon>Devosiaceae</taxon>
        <taxon>Devosia</taxon>
    </lineage>
</organism>
<feature type="transmembrane region" description="Helical" evidence="3">
    <location>
        <begin position="7"/>
        <end position="26"/>
    </location>
</feature>
<keyword evidence="2" id="KW-0175">Coiled coil</keyword>
<dbReference type="PROSITE" id="PS50885">
    <property type="entry name" value="HAMP"/>
    <property type="match status" value="1"/>
</dbReference>
<dbReference type="PANTHER" id="PTHR43156:SF2">
    <property type="entry name" value="STAGE II SPORULATION PROTEIN E"/>
    <property type="match status" value="1"/>
</dbReference>
<evidence type="ECO:0000313" key="5">
    <source>
        <dbReference type="EMBL" id="SFV27921.1"/>
    </source>
</evidence>
<evidence type="ECO:0000256" key="3">
    <source>
        <dbReference type="SAM" id="Phobius"/>
    </source>
</evidence>
<feature type="transmembrane region" description="Helical" evidence="3">
    <location>
        <begin position="320"/>
        <end position="340"/>
    </location>
</feature>
<gene>
    <name evidence="5" type="ORF">SAMN05216456_0394</name>
</gene>
<dbReference type="AlphaFoldDB" id="A0A1I7MZT7"/>
<dbReference type="STRING" id="429728.SAMN05216456_0394"/>
<keyword evidence="3" id="KW-0812">Transmembrane</keyword>
<dbReference type="InterPro" id="IPR036457">
    <property type="entry name" value="PPM-type-like_dom_sf"/>
</dbReference>
<dbReference type="SMART" id="SM00304">
    <property type="entry name" value="HAMP"/>
    <property type="match status" value="1"/>
</dbReference>
<sequence length="661" mass="72070">MKIRDLILVLTIGLGFTLVLVAVLFLRDELARLDTAQRLQASNNVRQELLVASTALARERTKTFLQLTAYHHAEITENTGRLRRDADAALAGARMALAEGEALMPRARQSADILAEAQGELAALRAQIDRISAQGNGNLRRREANAWLTEATRLIDQLQSARLDLLNDNRPSDAVLAAEANIRAFVDILHESIAYNEAIGVALLASEGRARTDLATTLQRTIGEIDLAWQLIGYELDTALPPSILAAVQKAHENHLRTYNPLQLTLVNAAPNLTMDVMMVAWEETSDQRLQELGDLQEQLIVSSRSRLDSLVANAQRSGFIVGLATLCGVLAAVLILLVIRRRVIAPIGRISQAMVRLADNDLSTPVPRATRSDEVGVMTNALRTFKANAIARQRTQQELHRVHEDLKATYGQLRHDLEAAATIQLAMLPAPDTVGGISHTGLYSPSSLVAGDTYNVIAQPDGSVGFFQIDVAGHGAAAALVSVAGQHTLSQAILTRRREDRLEDIVAEVNRDWPEDLPYFTTILGEIDPTAPVARMVQAGHPSPVLIRSDGQVQYIGGSGFPVGMLPQARYETLEFAFRAGDRLLIYSDGVIETENPAGDLYSEARLLDLIAEHSGGSTADLLTALQKSLRNWRGRSELTDDVSVLVVERTNSRSNHAIH</sequence>
<evidence type="ECO:0000313" key="6">
    <source>
        <dbReference type="Proteomes" id="UP000199074"/>
    </source>
</evidence>
<keyword evidence="6" id="KW-1185">Reference proteome</keyword>
<dbReference type="GO" id="GO:0016020">
    <property type="term" value="C:membrane"/>
    <property type="evidence" value="ECO:0007669"/>
    <property type="project" value="InterPro"/>
</dbReference>
<evidence type="ECO:0000256" key="1">
    <source>
        <dbReference type="ARBA" id="ARBA00022801"/>
    </source>
</evidence>
<name>A0A1I7MZT7_9HYPH</name>
<evidence type="ECO:0000256" key="2">
    <source>
        <dbReference type="SAM" id="Coils"/>
    </source>
</evidence>
<dbReference type="Pfam" id="PF07228">
    <property type="entry name" value="SpoIIE"/>
    <property type="match status" value="1"/>
</dbReference>
<dbReference type="PANTHER" id="PTHR43156">
    <property type="entry name" value="STAGE II SPORULATION PROTEIN E-RELATED"/>
    <property type="match status" value="1"/>
</dbReference>
<dbReference type="SUPFAM" id="SSF81606">
    <property type="entry name" value="PP2C-like"/>
    <property type="match status" value="1"/>
</dbReference>
<dbReference type="InterPro" id="IPR003660">
    <property type="entry name" value="HAMP_dom"/>
</dbReference>
<dbReference type="InterPro" id="IPR052016">
    <property type="entry name" value="Bact_Sigma-Reg"/>
</dbReference>
<feature type="coiled-coil region" evidence="2">
    <location>
        <begin position="107"/>
        <end position="168"/>
    </location>
</feature>
<dbReference type="OrthoDB" id="8456673at2"/>
<reference evidence="5 6" key="1">
    <citation type="submission" date="2016-10" db="EMBL/GenBank/DDBJ databases">
        <authorList>
            <person name="de Groot N.N."/>
        </authorList>
    </citation>
    <scope>NUCLEOTIDE SEQUENCE [LARGE SCALE GENOMIC DNA]</scope>
    <source>
        <strain evidence="5 6">IPL20</strain>
    </source>
</reference>
<protein>
    <submittedName>
        <fullName evidence="5">Serine phosphatase RsbU, regulator of sigma subunit</fullName>
    </submittedName>
</protein>
<dbReference type="EMBL" id="FPCK01000001">
    <property type="protein sequence ID" value="SFV27921.1"/>
    <property type="molecule type" value="Genomic_DNA"/>
</dbReference>
<feature type="domain" description="HAMP" evidence="4">
    <location>
        <begin position="342"/>
        <end position="395"/>
    </location>
</feature>
<dbReference type="SMART" id="SM00331">
    <property type="entry name" value="PP2C_SIG"/>
    <property type="match status" value="1"/>
</dbReference>
<evidence type="ECO:0000259" key="4">
    <source>
        <dbReference type="PROSITE" id="PS50885"/>
    </source>
</evidence>
<dbReference type="Gene3D" id="3.60.40.10">
    <property type="entry name" value="PPM-type phosphatase domain"/>
    <property type="match status" value="1"/>
</dbReference>
<dbReference type="CDD" id="cd06225">
    <property type="entry name" value="HAMP"/>
    <property type="match status" value="1"/>
</dbReference>
<dbReference type="SUPFAM" id="SSF158472">
    <property type="entry name" value="HAMP domain-like"/>
    <property type="match status" value="1"/>
</dbReference>
<dbReference type="RefSeq" id="WP_092420202.1">
    <property type="nucleotide sequence ID" value="NZ_FPCK01000001.1"/>
</dbReference>
<dbReference type="GO" id="GO:0016791">
    <property type="term" value="F:phosphatase activity"/>
    <property type="evidence" value="ECO:0007669"/>
    <property type="project" value="TreeGrafter"/>
</dbReference>
<dbReference type="GO" id="GO:0007165">
    <property type="term" value="P:signal transduction"/>
    <property type="evidence" value="ECO:0007669"/>
    <property type="project" value="InterPro"/>
</dbReference>
<proteinExistence type="predicted"/>
<dbReference type="Pfam" id="PF00672">
    <property type="entry name" value="HAMP"/>
    <property type="match status" value="1"/>
</dbReference>
<accession>A0A1I7MZT7</accession>
<keyword evidence="3" id="KW-1133">Transmembrane helix</keyword>
<keyword evidence="1" id="KW-0378">Hydrolase</keyword>
<dbReference type="Gene3D" id="6.10.340.10">
    <property type="match status" value="1"/>
</dbReference>
<dbReference type="InterPro" id="IPR001932">
    <property type="entry name" value="PPM-type_phosphatase-like_dom"/>
</dbReference>